<evidence type="ECO:0000313" key="2">
    <source>
        <dbReference type="Proteomes" id="UP000325438"/>
    </source>
</evidence>
<sequence>MSKYDELCSALSEQTHAERNYWQALQVRAGQIASGLWTYLEFPSKTYKDFDGKQSYSYVALTKPGEDKDCHYPQLPGSKGAIHFDLLITLEEEPGCFPKSKVRFSLNVGSTGETLRVWDNSGNIDVDVPIGSDGNEEVYAQIFDALKKHLSYRPAFRKE</sequence>
<name>A0A5N7JQX9_9PSED</name>
<reference evidence="1 2" key="1">
    <citation type="submission" date="2019-09" db="EMBL/GenBank/DDBJ databases">
        <title>The draft genomes of Allium pathogen Pseudomonas sp.</title>
        <authorList>
            <person name="Fujikawa T."/>
            <person name="Sawada H."/>
        </authorList>
    </citation>
    <scope>NUCLEOTIDE SEQUENCE [LARGE SCALE GENOMIC DNA]</scope>
    <source>
        <strain evidence="1 2">MAFF 730085</strain>
    </source>
</reference>
<gene>
    <name evidence="1" type="ORF">F0170_07255</name>
</gene>
<protein>
    <submittedName>
        <fullName evidence="1">Uncharacterized protein</fullName>
    </submittedName>
</protein>
<dbReference type="EMBL" id="VUBA01000042">
    <property type="protein sequence ID" value="MPQ83797.1"/>
    <property type="molecule type" value="Genomic_DNA"/>
</dbReference>
<dbReference type="RefSeq" id="WP_152748993.1">
    <property type="nucleotide sequence ID" value="NZ_VUBA01000042.1"/>
</dbReference>
<comment type="caution">
    <text evidence="1">The sequence shown here is derived from an EMBL/GenBank/DDBJ whole genome shotgun (WGS) entry which is preliminary data.</text>
</comment>
<accession>A0A5N7JQX9</accession>
<dbReference type="AlphaFoldDB" id="A0A5N7JQX9"/>
<proteinExistence type="predicted"/>
<dbReference type="Proteomes" id="UP000325438">
    <property type="component" value="Unassembled WGS sequence"/>
</dbReference>
<organism evidence="1 2">
    <name type="scientific">Pseudomonas kitaguniensis</name>
    <dbReference type="NCBI Taxonomy" id="2607908"/>
    <lineage>
        <taxon>Bacteria</taxon>
        <taxon>Pseudomonadati</taxon>
        <taxon>Pseudomonadota</taxon>
        <taxon>Gammaproteobacteria</taxon>
        <taxon>Pseudomonadales</taxon>
        <taxon>Pseudomonadaceae</taxon>
        <taxon>Pseudomonas</taxon>
    </lineage>
</organism>
<evidence type="ECO:0000313" key="1">
    <source>
        <dbReference type="EMBL" id="MPQ83797.1"/>
    </source>
</evidence>